<dbReference type="InterPro" id="IPR052766">
    <property type="entry name" value="S41A_metabolite_peptidase"/>
</dbReference>
<keyword evidence="1" id="KW-0732">Signal</keyword>
<feature type="signal peptide" evidence="1">
    <location>
        <begin position="1"/>
        <end position="19"/>
    </location>
</feature>
<keyword evidence="4" id="KW-1185">Reference proteome</keyword>
<dbReference type="Gene3D" id="3.90.226.10">
    <property type="entry name" value="2-enoyl-CoA Hydratase, Chain A, domain 1"/>
    <property type="match status" value="1"/>
</dbReference>
<evidence type="ECO:0000313" key="3">
    <source>
        <dbReference type="EMBL" id="CEJ81451.1"/>
    </source>
</evidence>
<gene>
    <name evidence="3" type="ORF">VHEMI01573</name>
</gene>
<dbReference type="OrthoDB" id="27214at2759"/>
<feature type="domain" description="CPAF-like PDZ" evidence="2">
    <location>
        <begin position="151"/>
        <end position="271"/>
    </location>
</feature>
<protein>
    <recommendedName>
        <fullName evidence="2">CPAF-like PDZ domain-containing protein</fullName>
    </recommendedName>
</protein>
<dbReference type="HOGENOM" id="CLU_014251_1_1_1"/>
<evidence type="ECO:0000259" key="2">
    <source>
        <dbReference type="Pfam" id="PF23658"/>
    </source>
</evidence>
<evidence type="ECO:0000256" key="1">
    <source>
        <dbReference type="SAM" id="SignalP"/>
    </source>
</evidence>
<evidence type="ECO:0000313" key="4">
    <source>
        <dbReference type="Proteomes" id="UP000039046"/>
    </source>
</evidence>
<dbReference type="PANTHER" id="PTHR37049">
    <property type="entry name" value="PEPTIDASE S41 FAMILY PROTEIN"/>
    <property type="match status" value="1"/>
</dbReference>
<dbReference type="STRING" id="1531966.A0A0A1STF2"/>
<dbReference type="EMBL" id="CDHN01000001">
    <property type="protein sequence ID" value="CEJ81451.1"/>
    <property type="molecule type" value="Genomic_DNA"/>
</dbReference>
<accession>A0A0A1STF2</accession>
<dbReference type="Proteomes" id="UP000039046">
    <property type="component" value="Unassembled WGS sequence"/>
</dbReference>
<dbReference type="InterPro" id="IPR056186">
    <property type="entry name" value="PDZ_CPAF-rel"/>
</dbReference>
<dbReference type="SUPFAM" id="SSF52096">
    <property type="entry name" value="ClpP/crotonase"/>
    <property type="match status" value="1"/>
</dbReference>
<dbReference type="Pfam" id="PF23658">
    <property type="entry name" value="PDZ_CPAF_rel"/>
    <property type="match status" value="1"/>
</dbReference>
<dbReference type="PANTHER" id="PTHR37049:SF4">
    <property type="entry name" value="RHODANESE DOMAIN-CONTAINING PROTEIN"/>
    <property type="match status" value="1"/>
</dbReference>
<dbReference type="InterPro" id="IPR029045">
    <property type="entry name" value="ClpP/crotonase-like_dom_sf"/>
</dbReference>
<proteinExistence type="predicted"/>
<reference evidence="3 4" key="1">
    <citation type="journal article" date="2015" name="Genome Announc.">
        <title>Draft Genome Sequence and Gene Annotation of the Entomopathogenic Fungus Verticillium hemipterigenum.</title>
        <authorList>
            <person name="Horn F."/>
            <person name="Habel A."/>
            <person name="Scharf D.H."/>
            <person name="Dworschak J."/>
            <person name="Brakhage A.A."/>
            <person name="Guthke R."/>
            <person name="Hertweck C."/>
            <person name="Linde J."/>
        </authorList>
    </citation>
    <scope>NUCLEOTIDE SEQUENCE [LARGE SCALE GENOMIC DNA]</scope>
</reference>
<organism evidence="3 4">
    <name type="scientific">[Torrubiella] hemipterigena</name>
    <dbReference type="NCBI Taxonomy" id="1531966"/>
    <lineage>
        <taxon>Eukaryota</taxon>
        <taxon>Fungi</taxon>
        <taxon>Dikarya</taxon>
        <taxon>Ascomycota</taxon>
        <taxon>Pezizomycotina</taxon>
        <taxon>Sordariomycetes</taxon>
        <taxon>Hypocreomycetidae</taxon>
        <taxon>Hypocreales</taxon>
        <taxon>Clavicipitaceae</taxon>
        <taxon>Clavicipitaceae incertae sedis</taxon>
        <taxon>'Torrubiella' clade</taxon>
    </lineage>
</organism>
<dbReference type="AlphaFoldDB" id="A0A0A1STF2"/>
<name>A0A0A1STF2_9HYPO</name>
<sequence length="664" mass="72855">MKIYTSTALAIISLASAKAAVVPTPTEEPCAQVSAAWATQDPSTATVPAELAYACLRSVPFNKARGVAIADSLVPYLEWQTDTEYLKDSPKGYDRPAYDMFAALKDIRAKAASKSYASEYDFQKDIQQRVFLPAADGHMRYSPDSMNAFRFAFPRGVVSYSDDGKSLPVIKLSDHYKKSTGTASILKSINGKAASQFLVDLATSATGGHVNDTAYNTMFDTPVGRGFFGASGPLGPFAQFSSFYQGKETTFGFANGTTLTLENTARVQANMTGVVDGQTFYDAFCVPSKSGKPQNAGPTSPNPPKAAYSNPIVRSSDNTVSGYFLQGEGVDNVAVLVLLDFDPEDIPEYQNTIQDFLKRSKSADKTKVVIDLQSNSGGIVPLGYELFRQFFPHTQQDGFTRWKASNLFLDLARVYTDYFADFDPYAPDVDPDKLDRYQSQYNVRFDVNSTFQPFTSYDDKFRPHMFKNTRYTNLMTYDLNDPTVKSGLGIDITGYQSRANATKYYDADDLVVLYNGYCASTCAVAAEMLRVNGGVKSVVLGGLPRSGPQQGVGGTRGAQVSYFSTIYSDARYAMNVTTDKAIKSRLSKLAHMAQFRVSGQVNGRDQILRGNVDDGMPAQFGTEYSDCRLYYTKPMLDDITEIWKAAARSAFNGAKCNYGGIRRT</sequence>
<feature type="chain" id="PRO_5001979228" description="CPAF-like PDZ domain-containing protein" evidence="1">
    <location>
        <begin position="20"/>
        <end position="664"/>
    </location>
</feature>